<dbReference type="InterPro" id="IPR035924">
    <property type="entry name" value="FlaG-like_sf"/>
</dbReference>
<comment type="caution">
    <text evidence="2">The sequence shown here is derived from an EMBL/GenBank/DDBJ whole genome shotgun (WGS) entry which is preliminary data.</text>
</comment>
<gene>
    <name evidence="2" type="ORF">EK386_06740</name>
</gene>
<evidence type="ECO:0000313" key="2">
    <source>
        <dbReference type="EMBL" id="RUL54203.1"/>
    </source>
</evidence>
<keyword evidence="2" id="KW-0282">Flagellum</keyword>
<dbReference type="EMBL" id="RYYR01000007">
    <property type="protein sequence ID" value="RUL54203.1"/>
    <property type="molecule type" value="Genomic_DNA"/>
</dbReference>
<dbReference type="AlphaFoldDB" id="A0A432LDE8"/>
<dbReference type="RefSeq" id="WP_126658272.1">
    <property type="nucleotide sequence ID" value="NZ_RYYR01000007.1"/>
</dbReference>
<dbReference type="SUPFAM" id="SSF160214">
    <property type="entry name" value="FlaG-like"/>
    <property type="match status" value="1"/>
</dbReference>
<dbReference type="Gene3D" id="3.30.160.170">
    <property type="entry name" value="FlaG-like"/>
    <property type="match status" value="1"/>
</dbReference>
<accession>A0A432LDE8</accession>
<protein>
    <submittedName>
        <fullName evidence="2">Flagellar biosynthesis protein FlaG</fullName>
    </submittedName>
</protein>
<evidence type="ECO:0000256" key="1">
    <source>
        <dbReference type="SAM" id="MobiDB-lite"/>
    </source>
</evidence>
<dbReference type="PANTHER" id="PTHR37166">
    <property type="entry name" value="PROTEIN FLAG"/>
    <property type="match status" value="1"/>
</dbReference>
<keyword evidence="2" id="KW-0969">Cilium</keyword>
<organism evidence="2 3">
    <name type="scientific">Lysinibacillus antri</name>
    <dbReference type="NCBI Taxonomy" id="2498145"/>
    <lineage>
        <taxon>Bacteria</taxon>
        <taxon>Bacillati</taxon>
        <taxon>Bacillota</taxon>
        <taxon>Bacilli</taxon>
        <taxon>Bacillales</taxon>
        <taxon>Bacillaceae</taxon>
        <taxon>Lysinibacillus</taxon>
    </lineage>
</organism>
<feature type="region of interest" description="Disordered" evidence="1">
    <location>
        <begin position="1"/>
        <end position="23"/>
    </location>
</feature>
<dbReference type="PANTHER" id="PTHR37166:SF1">
    <property type="entry name" value="PROTEIN FLAG"/>
    <property type="match status" value="1"/>
</dbReference>
<keyword evidence="3" id="KW-1185">Reference proteome</keyword>
<name>A0A432LDE8_9BACI</name>
<dbReference type="Proteomes" id="UP000287910">
    <property type="component" value="Unassembled WGS sequence"/>
</dbReference>
<dbReference type="Pfam" id="PF03646">
    <property type="entry name" value="FlaG"/>
    <property type="match status" value="1"/>
</dbReference>
<evidence type="ECO:0000313" key="3">
    <source>
        <dbReference type="Proteomes" id="UP000287910"/>
    </source>
</evidence>
<sequence>MRIETQGHSIDQVASSKSMNTTQNKELQLLSDEKILQEEDQNYSTEKLQQAVDSLNEIFEINNRQLKFVYHDGLKQYYVQLVDSQTENVVKEIPPKKLLDAFYEMQKLVGMIVDEKI</sequence>
<dbReference type="InterPro" id="IPR005186">
    <property type="entry name" value="FlaG"/>
</dbReference>
<keyword evidence="2" id="KW-0966">Cell projection</keyword>
<reference evidence="2 3" key="1">
    <citation type="submission" date="2018-12" db="EMBL/GenBank/DDBJ databases">
        <title>Lysinibacillus antri sp. nov., isolated from a cave soil.</title>
        <authorList>
            <person name="Narsing Rao M.P."/>
            <person name="Zhang H."/>
            <person name="Dong Z.-Y."/>
            <person name="Niu X.-K."/>
            <person name="Zhang K."/>
            <person name="Fang B.-Z."/>
            <person name="Kang Y.-Q."/>
            <person name="Xiao M."/>
            <person name="Li W.-J."/>
        </authorList>
    </citation>
    <scope>NUCLEOTIDE SEQUENCE [LARGE SCALE GENOMIC DNA]</scope>
    <source>
        <strain evidence="2 3">SYSU K30002</strain>
    </source>
</reference>
<proteinExistence type="predicted"/>